<feature type="coiled-coil region" evidence="1">
    <location>
        <begin position="218"/>
        <end position="276"/>
    </location>
</feature>
<keyword evidence="1" id="KW-0175">Coiled coil</keyword>
<evidence type="ECO:0000256" key="1">
    <source>
        <dbReference type="SAM" id="Coils"/>
    </source>
</evidence>
<evidence type="ECO:0000256" key="2">
    <source>
        <dbReference type="SAM" id="MobiDB-lite"/>
    </source>
</evidence>
<dbReference type="EMBL" id="JAKOEM010000005">
    <property type="protein sequence ID" value="MCG6558278.1"/>
    <property type="molecule type" value="Genomic_DNA"/>
</dbReference>
<gene>
    <name evidence="3" type="ORF">MB818_08710</name>
</gene>
<name>A0ABS9NVP1_9RHOB</name>
<dbReference type="Proteomes" id="UP001165279">
    <property type="component" value="Unassembled WGS sequence"/>
</dbReference>
<sequence>MTDTEEPNSEIMPKAILPSDYMRARRPEQFSDTQDADEQILERGFFEYHLDTLTSRNEEKLFEHFAKKLCQKLICPNLIPQTGPTGGGDSKVDSETYPVSSEIADRWFLGVDAASERWGFAFSAKQDWRPKCKSDIKKIAETNRDYRAAYFVTNQFVPDRKRAELEDELTKEHGFSVRILDRSWLVEVVIDKGNEDIAIDTLGLSVPTYSRKKIGRGDQEKIEALEHLENRISDLTQRPSVDLDLVDDCLEAAIYSRELEETREITEGRFERAERHAREVGVQRLILSVIYQRAWTACYWFNDFSAVSSLYDEIEEIALASDRSEDVECAVNIWQSLNSLNENGLLTEPDKHKERTDRLLCHLENVAAEIDRPNNAANARGFLILVRIILEREDAERVGEHLQDIDRLFEDAQNLGGFQFQRFREIFEFFGQVFGEHPAYDEVFESVLTIVEKRNSESAAGQQLYERGIQKIHADHPYDAIRFLGRAMARFIKYEERRHLESCLGGLAQAYGACGLFWAEYCALMSLLSMLLKRFEDDHSIHVRNGMRVISAQLTWNCLRTGNVPGFLYFYKLEKILEARQQEEAGEAEDKSGGDEINTRDIILSIALLQVSNNQINTLAYLPDHLEQLGLLMSCLAINFLLGGTKRLRQENFFPVSASDEEIWEMISQALSQPARKQVPDTIELRDGESAVLHSMLLGAEWKVVVENDFQTVRVAQSFLGFLEALLATSLNEEIIPTAATIELRFCALAHDDPSAHPLLSFQEDENHNYCEILVNTKRFERASEYMPAMRDAFMEMFARVLTTFTMIRDVEGFLDRIAGQEEGFNRALIFSDMVTTATNVFSNPSEETLEEFVAKAQPIEDTVSASFKAKLQSVVEASKPSEESDEDGFNPGKGEPPPDLVDFDRLSHRQRRVLSPINLKKWDKAGWIGVAMGTYPGVTPILGLIFENEGAATSIFQDWRNQCGEEDVDDAIRVAIVRGLTVSDPHGYGLIIGANWQKAKSQPGEMMVTISRIKHMEHPNPQNLERFIREYQNFGGFLLAPAISVDGFKDVHFVSGVALAKRDLHIRQAWEIGENDPDSTILLPEHEPIIPDGVDDPPVNALMARKRTRAAEEASKRTGKGKPRKKSKHKRMWRP</sequence>
<comment type="caution">
    <text evidence="3">The sequence shown here is derived from an EMBL/GenBank/DDBJ whole genome shotgun (WGS) entry which is preliminary data.</text>
</comment>
<reference evidence="3" key="1">
    <citation type="submission" date="2022-02" db="EMBL/GenBank/DDBJ databases">
        <title>The genome sequence of Ruegeria sp. 1NDH52C.</title>
        <authorList>
            <person name="Du J."/>
        </authorList>
    </citation>
    <scope>NUCLEOTIDE SEQUENCE</scope>
    <source>
        <strain evidence="3">1NDH52C</strain>
    </source>
</reference>
<protein>
    <submittedName>
        <fullName evidence="3">Uncharacterized protein</fullName>
    </submittedName>
</protein>
<feature type="compositionally biased region" description="Basic residues" evidence="2">
    <location>
        <begin position="1118"/>
        <end position="1136"/>
    </location>
</feature>
<evidence type="ECO:0000313" key="3">
    <source>
        <dbReference type="EMBL" id="MCG6558278.1"/>
    </source>
</evidence>
<proteinExistence type="predicted"/>
<feature type="region of interest" description="Disordered" evidence="2">
    <location>
        <begin position="1106"/>
        <end position="1136"/>
    </location>
</feature>
<organism evidence="3 4">
    <name type="scientific">Ruegeria alba</name>
    <dbReference type="NCBI Taxonomy" id="2916756"/>
    <lineage>
        <taxon>Bacteria</taxon>
        <taxon>Pseudomonadati</taxon>
        <taxon>Pseudomonadota</taxon>
        <taxon>Alphaproteobacteria</taxon>
        <taxon>Rhodobacterales</taxon>
        <taxon>Roseobacteraceae</taxon>
        <taxon>Ruegeria</taxon>
    </lineage>
</organism>
<keyword evidence="4" id="KW-1185">Reference proteome</keyword>
<accession>A0ABS9NVP1</accession>
<dbReference type="RefSeq" id="WP_238904811.1">
    <property type="nucleotide sequence ID" value="NZ_JAKOEM010000005.1"/>
</dbReference>
<feature type="region of interest" description="Disordered" evidence="2">
    <location>
        <begin position="877"/>
        <end position="902"/>
    </location>
</feature>
<evidence type="ECO:0000313" key="4">
    <source>
        <dbReference type="Proteomes" id="UP001165279"/>
    </source>
</evidence>